<feature type="transmembrane region" description="Helical" evidence="9">
    <location>
        <begin position="244"/>
        <end position="262"/>
    </location>
</feature>
<reference evidence="10" key="1">
    <citation type="submission" date="2023-03" db="EMBL/GenBank/DDBJ databases">
        <title>Massive genome expansion in bonnet fungi (Mycena s.s.) driven by repeated elements and novel gene families across ecological guilds.</title>
        <authorList>
            <consortium name="Lawrence Berkeley National Laboratory"/>
            <person name="Harder C.B."/>
            <person name="Miyauchi S."/>
            <person name="Viragh M."/>
            <person name="Kuo A."/>
            <person name="Thoen E."/>
            <person name="Andreopoulos B."/>
            <person name="Lu D."/>
            <person name="Skrede I."/>
            <person name="Drula E."/>
            <person name="Henrissat B."/>
            <person name="Morin E."/>
            <person name="Kohler A."/>
            <person name="Barry K."/>
            <person name="LaButti K."/>
            <person name="Morin E."/>
            <person name="Salamov A."/>
            <person name="Lipzen A."/>
            <person name="Mereny Z."/>
            <person name="Hegedus B."/>
            <person name="Baldrian P."/>
            <person name="Stursova M."/>
            <person name="Weitz H."/>
            <person name="Taylor A."/>
            <person name="Grigoriev I.V."/>
            <person name="Nagy L.G."/>
            <person name="Martin F."/>
            <person name="Kauserud H."/>
        </authorList>
    </citation>
    <scope>NUCLEOTIDE SEQUENCE</scope>
    <source>
        <strain evidence="10">9144</strain>
    </source>
</reference>
<feature type="transmembrane region" description="Helical" evidence="9">
    <location>
        <begin position="544"/>
        <end position="566"/>
    </location>
</feature>
<keyword evidence="4 9" id="KW-0812">Transmembrane</keyword>
<dbReference type="Pfam" id="PF03169">
    <property type="entry name" value="OPT"/>
    <property type="match status" value="1"/>
</dbReference>
<keyword evidence="8 9" id="KW-0472">Membrane</keyword>
<dbReference type="InterPro" id="IPR004813">
    <property type="entry name" value="OPT"/>
</dbReference>
<evidence type="ECO:0000256" key="7">
    <source>
        <dbReference type="ARBA" id="ARBA00022989"/>
    </source>
</evidence>
<comment type="similarity">
    <text evidence="2">Belongs to the oligopeptide OPT transporter family.</text>
</comment>
<keyword evidence="6" id="KW-0653">Protein transport</keyword>
<evidence type="ECO:0000313" key="10">
    <source>
        <dbReference type="EMBL" id="KAJ7206407.1"/>
    </source>
</evidence>
<feature type="transmembrane region" description="Helical" evidence="9">
    <location>
        <begin position="450"/>
        <end position="468"/>
    </location>
</feature>
<dbReference type="NCBIfam" id="TIGR00728">
    <property type="entry name" value="OPT_sfam"/>
    <property type="match status" value="1"/>
</dbReference>
<evidence type="ECO:0000256" key="1">
    <source>
        <dbReference type="ARBA" id="ARBA00004141"/>
    </source>
</evidence>
<keyword evidence="7 9" id="KW-1133">Transmembrane helix</keyword>
<evidence type="ECO:0000256" key="4">
    <source>
        <dbReference type="ARBA" id="ARBA00022692"/>
    </source>
</evidence>
<evidence type="ECO:0000256" key="2">
    <source>
        <dbReference type="ARBA" id="ARBA00008807"/>
    </source>
</evidence>
<dbReference type="EMBL" id="JARJCW010000040">
    <property type="protein sequence ID" value="KAJ7206407.1"/>
    <property type="molecule type" value="Genomic_DNA"/>
</dbReference>
<feature type="transmembrane region" description="Helical" evidence="9">
    <location>
        <begin position="209"/>
        <end position="232"/>
    </location>
</feature>
<comment type="caution">
    <text evidence="10">The sequence shown here is derived from an EMBL/GenBank/DDBJ whole genome shotgun (WGS) entry which is preliminary data.</text>
</comment>
<evidence type="ECO:0000256" key="6">
    <source>
        <dbReference type="ARBA" id="ARBA00022927"/>
    </source>
</evidence>
<evidence type="ECO:0000313" key="11">
    <source>
        <dbReference type="Proteomes" id="UP001219525"/>
    </source>
</evidence>
<feature type="transmembrane region" description="Helical" evidence="9">
    <location>
        <begin position="93"/>
        <end position="116"/>
    </location>
</feature>
<dbReference type="PANTHER" id="PTHR22601">
    <property type="entry name" value="ISP4 LIKE PROTEIN"/>
    <property type="match status" value="1"/>
</dbReference>
<organism evidence="10 11">
    <name type="scientific">Mycena pura</name>
    <dbReference type="NCBI Taxonomy" id="153505"/>
    <lineage>
        <taxon>Eukaryota</taxon>
        <taxon>Fungi</taxon>
        <taxon>Dikarya</taxon>
        <taxon>Basidiomycota</taxon>
        <taxon>Agaricomycotina</taxon>
        <taxon>Agaricomycetes</taxon>
        <taxon>Agaricomycetidae</taxon>
        <taxon>Agaricales</taxon>
        <taxon>Marasmiineae</taxon>
        <taxon>Mycenaceae</taxon>
        <taxon>Mycena</taxon>
    </lineage>
</organism>
<evidence type="ECO:0000256" key="9">
    <source>
        <dbReference type="SAM" id="Phobius"/>
    </source>
</evidence>
<keyword evidence="5" id="KW-0571">Peptide transport</keyword>
<keyword evidence="11" id="KW-1185">Reference proteome</keyword>
<feature type="transmembrane region" description="Helical" evidence="9">
    <location>
        <begin position="613"/>
        <end position="631"/>
    </location>
</feature>
<feature type="transmembrane region" description="Helical" evidence="9">
    <location>
        <begin position="652"/>
        <end position="677"/>
    </location>
</feature>
<proteinExistence type="inferred from homology"/>
<protein>
    <submittedName>
        <fullName evidence="10">OPT oligopeptide transporter</fullName>
    </submittedName>
</protein>
<accession>A0AAD6VD56</accession>
<feature type="transmembrane region" description="Helical" evidence="9">
    <location>
        <begin position="689"/>
        <end position="716"/>
    </location>
</feature>
<dbReference type="AlphaFoldDB" id="A0AAD6VD56"/>
<name>A0AAD6VD56_9AGAR</name>
<feature type="transmembrane region" description="Helical" evidence="9">
    <location>
        <begin position="474"/>
        <end position="494"/>
    </location>
</feature>
<comment type="subcellular location">
    <subcellularLocation>
        <location evidence="1">Membrane</location>
        <topology evidence="1">Multi-pass membrane protein</topology>
    </subcellularLocation>
</comment>
<keyword evidence="3" id="KW-0813">Transport</keyword>
<dbReference type="Proteomes" id="UP001219525">
    <property type="component" value="Unassembled WGS sequence"/>
</dbReference>
<sequence length="742" mass="82512">MSEPVPDPVSLTYVESEKPVDVEVASSDFKKSKDEFVEVVTEIDDEAQLAETEALEARLASGEATDAEYKVRTSHDVAVKVLSTRDDVDLPILTFRMFFLGLGFSAFGAVLAQLYYFKPQTLSVSQGFLLIMTFFGGKAMEKLIPRWGPLKWLNPGPFNIKEHGCIIIMSSTSLTPHASNNTLNPGIAIFTLLASQLIGYAFAGMLQEALVYPSVTFWPSTIVPANMFQALHFDGGLGSKRTKLFWAVFACIFCWEIFPQWIFPMLTGVSIFCMVDHTSPVVRNIFGGASNNEGMGILALCLDWNLISSANLYIPLWTQININIGILFTYILMSSVYYGNIWHGKTFPFMSQDLFNATGSPYNQSLILTDGKFDPVKYEEVGPAFFSASNALSLITQNLAMGATTVHVFLFYWAEIKPFIMGLNPWSKYKHVVHDEHFEKMKIYERVPRWWFVSLLVVAFAMAQATDYTGHSHFTWWQSIVGFSDFVGGLNGFYQVIVSYMAPGDPVANMYGALYGGQPTVQGINLLSDLKLGQYLKIPPKVNFLVQIMGCIVGALLNYIIMLSVISQQRPALLSVSGTRLWSGQNAQSYNSNAIAWGALGKEMFRAGSTYQWVPAALGLGCLLPIPGYLLHRKYPKNQIFRNFNTGIVTQYACYLSVGINTSVNTATAVGILSQFFLRVKYPRWFTKYNYIVAGALDGGTQVISFILNLAVFGAVGNAHLFPQWWGNDFNYSADRCALPDS</sequence>
<dbReference type="InterPro" id="IPR004648">
    <property type="entry name" value="Oligpept_transpt"/>
</dbReference>
<feature type="transmembrane region" description="Helical" evidence="9">
    <location>
        <begin position="183"/>
        <end position="203"/>
    </location>
</feature>
<dbReference type="GO" id="GO:0015031">
    <property type="term" value="P:protein transport"/>
    <property type="evidence" value="ECO:0007669"/>
    <property type="project" value="UniProtKB-KW"/>
</dbReference>
<feature type="transmembrane region" description="Helical" evidence="9">
    <location>
        <begin position="320"/>
        <end position="340"/>
    </location>
</feature>
<gene>
    <name evidence="10" type="ORF">GGX14DRAFT_457720</name>
</gene>
<dbReference type="GO" id="GO:0035673">
    <property type="term" value="F:oligopeptide transmembrane transporter activity"/>
    <property type="evidence" value="ECO:0007669"/>
    <property type="project" value="InterPro"/>
</dbReference>
<evidence type="ECO:0000256" key="3">
    <source>
        <dbReference type="ARBA" id="ARBA00022448"/>
    </source>
</evidence>
<evidence type="ECO:0000256" key="5">
    <source>
        <dbReference type="ARBA" id="ARBA00022856"/>
    </source>
</evidence>
<dbReference type="GO" id="GO:0016020">
    <property type="term" value="C:membrane"/>
    <property type="evidence" value="ECO:0007669"/>
    <property type="project" value="UniProtKB-SubCell"/>
</dbReference>
<evidence type="ECO:0000256" key="8">
    <source>
        <dbReference type="ARBA" id="ARBA00023136"/>
    </source>
</evidence>